<dbReference type="EMBL" id="JACGCM010001210">
    <property type="protein sequence ID" value="KAF6158956.1"/>
    <property type="molecule type" value="Genomic_DNA"/>
</dbReference>
<dbReference type="AlphaFoldDB" id="A0A7J7MVR4"/>
<protein>
    <submittedName>
        <fullName evidence="1">Uncharacterized protein</fullName>
    </submittedName>
</protein>
<sequence>MKRLASECVDKDHSNIKMEIVSKDSRVDDTSINSADWEAIADRSSDEVFFPKLDSAIKKLTLKDTKAQTSKRRGRGSFLYKKNGLYSDQEPSGTASDVSDDEVLHPRLVEKAEIIKFKYGTSHVLVLADFPPSTRIADLEELFEKFSDRGVSIRWVNDTVALAVFRTPCIGGGGGREGGGEMDFLVHPSYYGANMTFNRGEKYRLLTSYREEKIAVFPVREDKRRLTGVR</sequence>
<reference evidence="1 2" key="1">
    <citation type="journal article" date="2020" name="IScience">
        <title>Genome Sequencing of the Endangered Kingdonia uniflora (Circaeasteraceae, Ranunculales) Reveals Potential Mechanisms of Evolutionary Specialization.</title>
        <authorList>
            <person name="Sun Y."/>
            <person name="Deng T."/>
            <person name="Zhang A."/>
            <person name="Moore M.J."/>
            <person name="Landis J.B."/>
            <person name="Lin N."/>
            <person name="Zhang H."/>
            <person name="Zhang X."/>
            <person name="Huang J."/>
            <person name="Zhang X."/>
            <person name="Sun H."/>
            <person name="Wang H."/>
        </authorList>
    </citation>
    <scope>NUCLEOTIDE SEQUENCE [LARGE SCALE GENOMIC DNA]</scope>
    <source>
        <strain evidence="1">TB1705</strain>
        <tissue evidence="1">Leaf</tissue>
    </source>
</reference>
<dbReference type="InterPro" id="IPR039884">
    <property type="entry name" value="R3HC1/R3HCL"/>
</dbReference>
<dbReference type="Gene3D" id="3.30.70.330">
    <property type="match status" value="1"/>
</dbReference>
<gene>
    <name evidence="1" type="ORF">GIB67_042037</name>
</gene>
<dbReference type="InterPro" id="IPR012677">
    <property type="entry name" value="Nucleotide-bd_a/b_plait_sf"/>
</dbReference>
<dbReference type="PANTHER" id="PTHR21678">
    <property type="entry name" value="GROWTH INHIBITION AND DIFFERENTIATION RELATED PROTEIN 88"/>
    <property type="match status" value="1"/>
</dbReference>
<dbReference type="PANTHER" id="PTHR21678:SF0">
    <property type="entry name" value="C3H1-TYPE DOMAIN-CONTAINING PROTEIN"/>
    <property type="match status" value="1"/>
</dbReference>
<proteinExistence type="predicted"/>
<comment type="caution">
    <text evidence="1">The sequence shown here is derived from an EMBL/GenBank/DDBJ whole genome shotgun (WGS) entry which is preliminary data.</text>
</comment>
<name>A0A7J7MVR4_9MAGN</name>
<dbReference type="Proteomes" id="UP000541444">
    <property type="component" value="Unassembled WGS sequence"/>
</dbReference>
<evidence type="ECO:0000313" key="2">
    <source>
        <dbReference type="Proteomes" id="UP000541444"/>
    </source>
</evidence>
<organism evidence="1 2">
    <name type="scientific">Kingdonia uniflora</name>
    <dbReference type="NCBI Taxonomy" id="39325"/>
    <lineage>
        <taxon>Eukaryota</taxon>
        <taxon>Viridiplantae</taxon>
        <taxon>Streptophyta</taxon>
        <taxon>Embryophyta</taxon>
        <taxon>Tracheophyta</taxon>
        <taxon>Spermatophyta</taxon>
        <taxon>Magnoliopsida</taxon>
        <taxon>Ranunculales</taxon>
        <taxon>Circaeasteraceae</taxon>
        <taxon>Kingdonia</taxon>
    </lineage>
</organism>
<dbReference type="OrthoDB" id="5418203at2759"/>
<evidence type="ECO:0000313" key="1">
    <source>
        <dbReference type="EMBL" id="KAF6158956.1"/>
    </source>
</evidence>
<keyword evidence="2" id="KW-1185">Reference proteome</keyword>
<accession>A0A7J7MVR4</accession>